<keyword evidence="2" id="KW-0472">Membrane</keyword>
<keyword evidence="2" id="KW-0812">Transmembrane</keyword>
<feature type="region of interest" description="Disordered" evidence="1">
    <location>
        <begin position="1"/>
        <end position="26"/>
    </location>
</feature>
<name>A0AAN6NUE9_9PEZI</name>
<evidence type="ECO:0000313" key="4">
    <source>
        <dbReference type="Proteomes" id="UP001303222"/>
    </source>
</evidence>
<gene>
    <name evidence="3" type="ORF">QBC32DRAFT_314277</name>
</gene>
<reference evidence="3" key="1">
    <citation type="journal article" date="2023" name="Mol. Phylogenet. Evol.">
        <title>Genome-scale phylogeny and comparative genomics of the fungal order Sordariales.</title>
        <authorList>
            <person name="Hensen N."/>
            <person name="Bonometti L."/>
            <person name="Westerberg I."/>
            <person name="Brannstrom I.O."/>
            <person name="Guillou S."/>
            <person name="Cros-Aarteil S."/>
            <person name="Calhoun S."/>
            <person name="Haridas S."/>
            <person name="Kuo A."/>
            <person name="Mondo S."/>
            <person name="Pangilinan J."/>
            <person name="Riley R."/>
            <person name="LaButti K."/>
            <person name="Andreopoulos B."/>
            <person name="Lipzen A."/>
            <person name="Chen C."/>
            <person name="Yan M."/>
            <person name="Daum C."/>
            <person name="Ng V."/>
            <person name="Clum A."/>
            <person name="Steindorff A."/>
            <person name="Ohm R.A."/>
            <person name="Martin F."/>
            <person name="Silar P."/>
            <person name="Natvig D.O."/>
            <person name="Lalanne C."/>
            <person name="Gautier V."/>
            <person name="Ament-Velasquez S.L."/>
            <person name="Kruys A."/>
            <person name="Hutchinson M.I."/>
            <person name="Powell A.J."/>
            <person name="Barry K."/>
            <person name="Miller A.N."/>
            <person name="Grigoriev I.V."/>
            <person name="Debuchy R."/>
            <person name="Gladieux P."/>
            <person name="Hiltunen Thoren M."/>
            <person name="Johannesson H."/>
        </authorList>
    </citation>
    <scope>NUCLEOTIDE SEQUENCE</scope>
    <source>
        <strain evidence="3">CBS 626.80</strain>
    </source>
</reference>
<reference evidence="3" key="2">
    <citation type="submission" date="2023-06" db="EMBL/GenBank/DDBJ databases">
        <authorList>
            <consortium name="Lawrence Berkeley National Laboratory"/>
            <person name="Mondo S.J."/>
            <person name="Hensen N."/>
            <person name="Bonometti L."/>
            <person name="Westerberg I."/>
            <person name="Brannstrom I.O."/>
            <person name="Guillou S."/>
            <person name="Cros-Aarteil S."/>
            <person name="Calhoun S."/>
            <person name="Haridas S."/>
            <person name="Kuo A."/>
            <person name="Pangilinan J."/>
            <person name="Riley R."/>
            <person name="Labutti K."/>
            <person name="Andreopoulos B."/>
            <person name="Lipzen A."/>
            <person name="Chen C."/>
            <person name="Yanf M."/>
            <person name="Daum C."/>
            <person name="Ng V."/>
            <person name="Clum A."/>
            <person name="Steindorff A."/>
            <person name="Ohm R."/>
            <person name="Martin F."/>
            <person name="Silar P."/>
            <person name="Natvig D."/>
            <person name="Lalanne C."/>
            <person name="Gautier V."/>
            <person name="Ament-Velasquez S.L."/>
            <person name="Kruys A."/>
            <person name="Hutchinson M.I."/>
            <person name="Powell A.J."/>
            <person name="Barry K."/>
            <person name="Miller A.N."/>
            <person name="Grigoriev I.V."/>
            <person name="Debuchy R."/>
            <person name="Gladieux P."/>
            <person name="Thoren M.H."/>
            <person name="Johannesson H."/>
        </authorList>
    </citation>
    <scope>NUCLEOTIDE SEQUENCE</scope>
    <source>
        <strain evidence="3">CBS 626.80</strain>
    </source>
</reference>
<comment type="caution">
    <text evidence="3">The sequence shown here is derived from an EMBL/GenBank/DDBJ whole genome shotgun (WGS) entry which is preliminary data.</text>
</comment>
<accession>A0AAN6NUE9</accession>
<proteinExistence type="predicted"/>
<evidence type="ECO:0000313" key="3">
    <source>
        <dbReference type="EMBL" id="KAK3952066.1"/>
    </source>
</evidence>
<protein>
    <submittedName>
        <fullName evidence="3">Uncharacterized protein</fullName>
    </submittedName>
</protein>
<organism evidence="3 4">
    <name type="scientific">Pseudoneurospora amorphoporcata</name>
    <dbReference type="NCBI Taxonomy" id="241081"/>
    <lineage>
        <taxon>Eukaryota</taxon>
        <taxon>Fungi</taxon>
        <taxon>Dikarya</taxon>
        <taxon>Ascomycota</taxon>
        <taxon>Pezizomycotina</taxon>
        <taxon>Sordariomycetes</taxon>
        <taxon>Sordariomycetidae</taxon>
        <taxon>Sordariales</taxon>
        <taxon>Sordariaceae</taxon>
        <taxon>Pseudoneurospora</taxon>
    </lineage>
</organism>
<evidence type="ECO:0000256" key="1">
    <source>
        <dbReference type="SAM" id="MobiDB-lite"/>
    </source>
</evidence>
<sequence>MKRNEPQPDPAGGGGGGGQWVNAPGSGTTWVWKRGTIINGMTKKFKSRFGFLSSSFLFVFTETSISMIIPYPIS</sequence>
<dbReference type="EMBL" id="MU859132">
    <property type="protein sequence ID" value="KAK3952066.1"/>
    <property type="molecule type" value="Genomic_DNA"/>
</dbReference>
<evidence type="ECO:0000256" key="2">
    <source>
        <dbReference type="SAM" id="Phobius"/>
    </source>
</evidence>
<dbReference type="AlphaFoldDB" id="A0AAN6NUE9"/>
<dbReference type="Proteomes" id="UP001303222">
    <property type="component" value="Unassembled WGS sequence"/>
</dbReference>
<keyword evidence="2" id="KW-1133">Transmembrane helix</keyword>
<feature type="transmembrane region" description="Helical" evidence="2">
    <location>
        <begin position="49"/>
        <end position="73"/>
    </location>
</feature>
<keyword evidence="4" id="KW-1185">Reference proteome</keyword>